<evidence type="ECO:0000259" key="6">
    <source>
        <dbReference type="Pfam" id="PF01385"/>
    </source>
</evidence>
<comment type="caution">
    <text evidence="8">The sequence shown here is derived from an EMBL/GenBank/DDBJ whole genome shotgun (WGS) entry which is preliminary data.</text>
</comment>
<proteinExistence type="inferred from homology"/>
<dbReference type="PANTHER" id="PTHR30405">
    <property type="entry name" value="TRANSPOSASE"/>
    <property type="match status" value="1"/>
</dbReference>
<evidence type="ECO:0000256" key="4">
    <source>
        <dbReference type="ARBA" id="ARBA00023125"/>
    </source>
</evidence>
<dbReference type="InterPro" id="IPR001959">
    <property type="entry name" value="Transposase"/>
</dbReference>
<evidence type="ECO:0000256" key="3">
    <source>
        <dbReference type="ARBA" id="ARBA00022578"/>
    </source>
</evidence>
<dbReference type="PATRIC" id="fig|1423718.3.peg.441"/>
<dbReference type="NCBIfam" id="TIGR01766">
    <property type="entry name" value="IS200/IS605 family accessory protein TnpB-like domain"/>
    <property type="match status" value="1"/>
</dbReference>
<dbReference type="InterPro" id="IPR051399">
    <property type="entry name" value="RNA-guided_DNA_endo/Transpos"/>
</dbReference>
<dbReference type="Pfam" id="PF07282">
    <property type="entry name" value="Cas12f1-like_TNB"/>
    <property type="match status" value="1"/>
</dbReference>
<comment type="similarity">
    <text evidence="2">In the N-terminal section; belongs to the transposase 2 family.</text>
</comment>
<dbReference type="EMBL" id="AYYP01000060">
    <property type="protein sequence ID" value="KRM63636.1"/>
    <property type="molecule type" value="Genomic_DNA"/>
</dbReference>
<evidence type="ECO:0000256" key="5">
    <source>
        <dbReference type="ARBA" id="ARBA00023172"/>
    </source>
</evidence>
<evidence type="ECO:0000313" key="9">
    <source>
        <dbReference type="Proteomes" id="UP000051008"/>
    </source>
</evidence>
<comment type="similarity">
    <text evidence="1">In the C-terminal section; belongs to the transposase 35 family.</text>
</comment>
<gene>
    <name evidence="8" type="ORF">FC14_GL000422</name>
</gene>
<dbReference type="NCBIfam" id="NF040570">
    <property type="entry name" value="guided_TnpB"/>
    <property type="match status" value="1"/>
</dbReference>
<keyword evidence="3" id="KW-0815">Transposition</keyword>
<evidence type="ECO:0000313" key="8">
    <source>
        <dbReference type="EMBL" id="KRM63636.1"/>
    </source>
</evidence>
<organism evidence="8 9">
    <name type="scientific">Ligilactobacillus agilis DSM 20509</name>
    <dbReference type="NCBI Taxonomy" id="1423718"/>
    <lineage>
        <taxon>Bacteria</taxon>
        <taxon>Bacillati</taxon>
        <taxon>Bacillota</taxon>
        <taxon>Bacilli</taxon>
        <taxon>Lactobacillales</taxon>
        <taxon>Lactobacillaceae</taxon>
        <taxon>Ligilactobacillus</taxon>
    </lineage>
</organism>
<protein>
    <submittedName>
        <fullName evidence="8">Transposase</fullName>
    </submittedName>
</protein>
<name>A0A0R2AD60_9LACO</name>
<keyword evidence="5" id="KW-0233">DNA recombination</keyword>
<keyword evidence="4" id="KW-0238">DNA-binding</keyword>
<dbReference type="GO" id="GO:0006310">
    <property type="term" value="P:DNA recombination"/>
    <property type="evidence" value="ECO:0007669"/>
    <property type="project" value="UniProtKB-KW"/>
</dbReference>
<dbReference type="Pfam" id="PF01385">
    <property type="entry name" value="OrfB_IS605"/>
    <property type="match status" value="1"/>
</dbReference>
<dbReference type="AlphaFoldDB" id="A0A0R2AD60"/>
<keyword evidence="9" id="KW-1185">Reference proteome</keyword>
<sequence length="368" mass="43039">MWNQMLNMHIERYKNNKKANFQGRYSMDVMLKALKIEYPWLKQAESTSLQRVNRDLDDAFQRFFNPSLQNGFPRFKSKKNPNQSYTSKFVNNNIQIVDEHHIKLPKLGLVYFKAGRILNGKLRAVTVRVNSRKQYQASILVESENQTFKKTKKSVGIDLGLKSLTITSDGQKEDILKVDDGLNKQLRIWERKKSRRYENAKKAMAFDKYDKVLFPRTDLSQFPRYQQAKRTVAKLKKHIAERRRDNLHKLTTRLVKDYDTIVVENLSVKNMMKNHHLSASIANAAWGTLISQLKYKCAWYGKQLIIIDPKNTSRICHECKHKNHEFDSLSQSEWLATREWDCPNCHAHLDRDVNAAKNILAKGLETLA</sequence>
<dbReference type="GO" id="GO:0032196">
    <property type="term" value="P:transposition"/>
    <property type="evidence" value="ECO:0007669"/>
    <property type="project" value="UniProtKB-KW"/>
</dbReference>
<evidence type="ECO:0000256" key="1">
    <source>
        <dbReference type="ARBA" id="ARBA00008761"/>
    </source>
</evidence>
<accession>A0A0R2AD60</accession>
<dbReference type="InterPro" id="IPR010095">
    <property type="entry name" value="Cas12f1-like_TNB"/>
</dbReference>
<dbReference type="GO" id="GO:0003677">
    <property type="term" value="F:DNA binding"/>
    <property type="evidence" value="ECO:0007669"/>
    <property type="project" value="UniProtKB-KW"/>
</dbReference>
<evidence type="ECO:0000256" key="2">
    <source>
        <dbReference type="ARBA" id="ARBA00011044"/>
    </source>
</evidence>
<reference evidence="8 9" key="1">
    <citation type="journal article" date="2015" name="Genome Announc.">
        <title>Expanding the biotechnology potential of lactobacilli through comparative genomics of 213 strains and associated genera.</title>
        <authorList>
            <person name="Sun Z."/>
            <person name="Harris H.M."/>
            <person name="McCann A."/>
            <person name="Guo C."/>
            <person name="Argimon S."/>
            <person name="Zhang W."/>
            <person name="Yang X."/>
            <person name="Jeffery I.B."/>
            <person name="Cooney J.C."/>
            <person name="Kagawa T.F."/>
            <person name="Liu W."/>
            <person name="Song Y."/>
            <person name="Salvetti E."/>
            <person name="Wrobel A."/>
            <person name="Rasinkangas P."/>
            <person name="Parkhill J."/>
            <person name="Rea M.C."/>
            <person name="O'Sullivan O."/>
            <person name="Ritari J."/>
            <person name="Douillard F.P."/>
            <person name="Paul Ross R."/>
            <person name="Yang R."/>
            <person name="Briner A.E."/>
            <person name="Felis G.E."/>
            <person name="de Vos W.M."/>
            <person name="Barrangou R."/>
            <person name="Klaenhammer T.R."/>
            <person name="Caufield P.W."/>
            <person name="Cui Y."/>
            <person name="Zhang H."/>
            <person name="O'Toole P.W."/>
        </authorList>
    </citation>
    <scope>NUCLEOTIDE SEQUENCE [LARGE SCALE GENOMIC DNA]</scope>
    <source>
        <strain evidence="8 9">DSM 20509</strain>
    </source>
</reference>
<feature type="domain" description="Cas12f1-like TNB" evidence="7">
    <location>
        <begin position="286"/>
        <end position="359"/>
    </location>
</feature>
<feature type="domain" description="Probable transposase IS891/IS1136/IS1341" evidence="6">
    <location>
        <begin position="138"/>
        <end position="274"/>
    </location>
</feature>
<dbReference type="Proteomes" id="UP000051008">
    <property type="component" value="Unassembled WGS sequence"/>
</dbReference>
<dbReference type="PANTHER" id="PTHR30405:SF25">
    <property type="entry name" value="RNA-GUIDED DNA ENDONUCLEASE INSQ-RELATED"/>
    <property type="match status" value="1"/>
</dbReference>
<evidence type="ECO:0000259" key="7">
    <source>
        <dbReference type="Pfam" id="PF07282"/>
    </source>
</evidence>